<evidence type="ECO:0000259" key="2">
    <source>
        <dbReference type="Pfam" id="PF08450"/>
    </source>
</evidence>
<dbReference type="KEGG" id="sphe:GFH32_12225"/>
<dbReference type="SUPFAM" id="SSF51430">
    <property type="entry name" value="NAD(P)-linked oxidoreductase"/>
    <property type="match status" value="1"/>
</dbReference>
<dbReference type="Pfam" id="PF08450">
    <property type="entry name" value="SGL"/>
    <property type="match status" value="1"/>
</dbReference>
<dbReference type="InterPro" id="IPR023210">
    <property type="entry name" value="NADP_OxRdtase_dom"/>
</dbReference>
<reference evidence="3 4" key="1">
    <citation type="submission" date="2019-10" db="EMBL/GenBank/DDBJ databases">
        <authorList>
            <person name="Dong K."/>
        </authorList>
    </citation>
    <scope>NUCLEOTIDE SEQUENCE [LARGE SCALE GENOMIC DNA]</scope>
    <source>
        <strain evidence="4">dk4302</strain>
    </source>
</reference>
<evidence type="ECO:0000313" key="3">
    <source>
        <dbReference type="EMBL" id="QGA27040.1"/>
    </source>
</evidence>
<dbReference type="EMBL" id="CP045652">
    <property type="protein sequence ID" value="QGA27040.1"/>
    <property type="molecule type" value="Genomic_DNA"/>
</dbReference>
<dbReference type="SUPFAM" id="SSF63829">
    <property type="entry name" value="Calcium-dependent phosphotriesterase"/>
    <property type="match status" value="1"/>
</dbReference>
<evidence type="ECO:0000259" key="1">
    <source>
        <dbReference type="Pfam" id="PF00248"/>
    </source>
</evidence>
<protein>
    <recommendedName>
        <fullName evidence="5">NADP-dependent oxidoreductase domain-containing protein</fullName>
    </recommendedName>
</protein>
<evidence type="ECO:0008006" key="5">
    <source>
        <dbReference type="Google" id="ProtNLM"/>
    </source>
</evidence>
<accession>A0A5Q0QHX4</accession>
<dbReference type="InterPro" id="IPR053135">
    <property type="entry name" value="AKR2_Oxidoreductase"/>
</dbReference>
<name>A0A5Q0QHX4_9SPHI</name>
<feature type="domain" description="SMP-30/Gluconolactonase/LRE-like region" evidence="2">
    <location>
        <begin position="40"/>
        <end position="265"/>
    </location>
</feature>
<dbReference type="Pfam" id="PF00248">
    <property type="entry name" value="Aldo_ket_red"/>
    <property type="match status" value="1"/>
</dbReference>
<sequence>MRMRRNINTSIDDVRCCLSKHLMLNMMDRKDVLISSDFYTEGPLFNASGELFVTNLLGKKILKYQGDGRFTEWGTCTSPNGQFIAADRTHYVCNSLAGSVERFDAEGNHLETYFQGLVEGYQVECPNDLWVGEQGVYFTDSVRKTGAIVFIPKHGQAQLIARNLDYPNGIVYDEKVNCLYVAESFKNRIIKVNLNQPDHPVSTLLELPTHPSLDETKNLPDGLFLENNTWLWIAHYGMGQYHRYHLNTGQLESFDSQITLCSNICVSPETIVLTGGEGEPGPGKVRIIQRERGSAVSDLNISKLSLGTVALGLPYVVFDQENANSESSAEGLIVQARRMGISSFDTAREYGTAESLLGHVIETGQLEDATIISKFKWTNEACFDFEKALAESIQSVEESLNELKLKKLPICLFHMVSSFDISAVKEVLPRVFEHLKGKGLIETAGVSVDHPLEIKHFLDNDIYQAFQIPINILDHRLTSTSFWQDLIKRKKIIFVRSIYLKGLLMQDPEKLTGSLQLATPYLRQLKDLADKAHMSVSQMCFSYIRDLEGVSSVLIGPDKEEQLLENIALLDGPKIPKAIFDKIMPLFLQIPEDLLTPRLWKI</sequence>
<dbReference type="InterPro" id="IPR013658">
    <property type="entry name" value="SGL"/>
</dbReference>
<evidence type="ECO:0000313" key="4">
    <source>
        <dbReference type="Proteomes" id="UP000326921"/>
    </source>
</evidence>
<dbReference type="CDD" id="cd19097">
    <property type="entry name" value="AKR_unchar"/>
    <property type="match status" value="1"/>
</dbReference>
<dbReference type="PANTHER" id="PTHR43312:SF1">
    <property type="entry name" value="NADP-DEPENDENT OXIDOREDUCTASE DOMAIN-CONTAINING PROTEIN"/>
    <property type="match status" value="1"/>
</dbReference>
<dbReference type="AlphaFoldDB" id="A0A5Q0QHX4"/>
<dbReference type="InterPro" id="IPR036812">
    <property type="entry name" value="NAD(P)_OxRdtase_dom_sf"/>
</dbReference>
<dbReference type="PANTHER" id="PTHR43312">
    <property type="entry name" value="D-THREO-ALDOSE 1-DEHYDROGENASE"/>
    <property type="match status" value="1"/>
</dbReference>
<gene>
    <name evidence="3" type="ORF">GFH32_12225</name>
</gene>
<dbReference type="Proteomes" id="UP000326921">
    <property type="component" value="Chromosome"/>
</dbReference>
<keyword evidence="4" id="KW-1185">Reference proteome</keyword>
<organism evidence="3 4">
    <name type="scientific">Sphingobacterium zhuxiongii</name>
    <dbReference type="NCBI Taxonomy" id="2662364"/>
    <lineage>
        <taxon>Bacteria</taxon>
        <taxon>Pseudomonadati</taxon>
        <taxon>Bacteroidota</taxon>
        <taxon>Sphingobacteriia</taxon>
        <taxon>Sphingobacteriales</taxon>
        <taxon>Sphingobacteriaceae</taxon>
        <taxon>Sphingobacterium</taxon>
    </lineage>
</organism>
<dbReference type="Gene3D" id="3.20.20.100">
    <property type="entry name" value="NADP-dependent oxidoreductase domain"/>
    <property type="match status" value="1"/>
</dbReference>
<proteinExistence type="predicted"/>
<feature type="domain" description="NADP-dependent oxidoreductase" evidence="1">
    <location>
        <begin position="303"/>
        <end position="574"/>
    </location>
</feature>
<dbReference type="Gene3D" id="2.120.10.30">
    <property type="entry name" value="TolB, C-terminal domain"/>
    <property type="match status" value="1"/>
</dbReference>
<dbReference type="InterPro" id="IPR011042">
    <property type="entry name" value="6-blade_b-propeller_TolB-like"/>
</dbReference>